<proteinExistence type="inferred from homology"/>
<dbReference type="InterPro" id="IPR000859">
    <property type="entry name" value="CUB_dom"/>
</dbReference>
<feature type="transmembrane region" description="Helical" evidence="18">
    <location>
        <begin position="75"/>
        <end position="96"/>
    </location>
</feature>
<evidence type="ECO:0000256" key="18">
    <source>
        <dbReference type="SAM" id="Phobius"/>
    </source>
</evidence>
<comment type="cofactor">
    <cofactor evidence="1">
        <name>Zn(2+)</name>
        <dbReference type="ChEBI" id="CHEBI:29105"/>
    </cofactor>
</comment>
<dbReference type="GO" id="GO:0046872">
    <property type="term" value="F:metal ion binding"/>
    <property type="evidence" value="ECO:0007669"/>
    <property type="project" value="UniProtKB-KW"/>
</dbReference>
<feature type="transmembrane region" description="Helical" evidence="18">
    <location>
        <begin position="463"/>
        <end position="486"/>
    </location>
</feature>
<evidence type="ECO:0000256" key="10">
    <source>
        <dbReference type="ARBA" id="ARBA00022989"/>
    </source>
</evidence>
<gene>
    <name evidence="20" type="ORF">RR48_02774</name>
</gene>
<dbReference type="Gene3D" id="3.40.630.10">
    <property type="entry name" value="Zn peptidases"/>
    <property type="match status" value="1"/>
</dbReference>
<evidence type="ECO:0000256" key="13">
    <source>
        <dbReference type="ARBA" id="ARBA00023157"/>
    </source>
</evidence>
<evidence type="ECO:0000256" key="16">
    <source>
        <dbReference type="SAM" id="Coils"/>
    </source>
</evidence>
<dbReference type="PANTHER" id="PTHR12147">
    <property type="entry name" value="METALLOPEPTIDASE M28 FAMILY MEMBER"/>
    <property type="match status" value="1"/>
</dbReference>
<evidence type="ECO:0000256" key="15">
    <source>
        <dbReference type="ARBA" id="ARBA00078796"/>
    </source>
</evidence>
<sequence>MYRDQFDIDTFNRRRITECMTHRDLPELSPLDIDEDRNEKPWQKVPSIVILVVVGFYLTLGYLTQLVEDDMPRIITYVPSIVILVVVGFYLTLGYLTQLVEDDMPRVINEKDVQDNVMFSEESAKVYLSKVLGDQPRVAGMEYHYEKTKDLKLLVDTIAKEATIPVKTDWQFVSGDYFLEFKIPHVNYYRNLSNIIALLEGESGFYENGTISTSLLVNCHYDSVPFAIGASDNGVFCAVMLETLSKLSKRKQKLKHNVIFLFNGAEENPLQGSHGFLKHLWSQGVTNVVNLDAAGMNGKPAVFQVSDPRLISVYQRVVPKPNAQGFGEFLFRTGIIPSDTDFRIWRDFGDIHGLDIAFVKWGNVYHTRNDRPELILDGVIQNAGNMLLNLVRELADIEELENKITPTQVVYFDYLNLFLMTYTACVAQILDILVGLCALFTVVYYLWIVGWRLSSVLDLLSSVLGRVVSAATGVLVVVLLVLVMAITTKQLRYLSKPWLVVPLYWIPFFIVSFLASVNYESTSRKCGLNRSLHTLQAMTSTRLLLGVLLIISSLFPSLTSVRYVISVPLFLMSIGAMVSMTVVKYCRLKAWQHLILEIILSVPSTMFIISLCLRLDSIMLPTAGRMPTKYPDYIVGGLNLMLAVLFSTVVSGLELLFSRRRLWLPILLLCSVCLLCMFLPTSVYEDEGLATQRHYWLHSEIITYDRNGSAINYKSGVLITKQDAYTLTTVLPALQQAGITVHNVTDFTSDCERYLYCNLPLYRPRFAQHLNDVLFLYTDPPARFEPEPSLTASRSCNENTCTLSCIMIGPQHNTLTFLPLYGVNLTKWSFSSPLEVTGEFLNRNIYVITEATCTYSKILPKMEFTLTFNVTKEQESEPLVEISHHAHKIHHPEEFTEEYRKLLNAMPKYFNIASTLTLQNDGQHFPDYWPDDTNYDWYDDELEKLGIISSEDKDHVDESKIRNDIDAENDRKVAQEIENFRSDIDDQFGIDSADVDLVDYQIEDNRSDGEDDAIASENKDKESEESLDALDDLAADVADLNRIKESLDDSKESKDEVKPLNPIKKFDADTNDILNKDNAKNKTDEILQETKDILKEDEGKNEFLEVIPLNPDTSNVNDTLEETRKILNSTDDKLDEEEVKNSKEELDDILKVDEDNLKNFNEAYDDMLAWSKMSQSLNETNLLNDTVSDDEKEIDEIYKAYIDLADDYENIDDGNLDVLLGNKKSEKEEAFPDDTRSEEESKHKSHPIEYLNDALNASDGIKNPDAEMIPEKVADSEYDEVLEKFKQKHSEDFNFNSENFDKHIAPIHITLSEDPVVVTSPNYPNNYPTNNIIDWIFYGDGEGIEFNITDFAVNGHIGDYLLVKPGGVDSSDNNGIIFSYTLATQRQYLFLDVNRMFVRFEAKPGMQFMRGFSFSVKILRHRTFDFEPEPSPEPIRPLPHSMITLNLGGTNLEDFNDQQVEEFHKIKADMATMYINVNNIDHGLNTT</sequence>
<keyword evidence="9" id="KW-0862">Zinc</keyword>
<feature type="transmembrane region" description="Helical" evidence="18">
    <location>
        <begin position="429"/>
        <end position="451"/>
    </location>
</feature>
<keyword evidence="10 18" id="KW-1133">Transmembrane helix</keyword>
<keyword evidence="8" id="KW-0256">Endoplasmic reticulum</keyword>
<evidence type="ECO:0000256" key="1">
    <source>
        <dbReference type="ARBA" id="ARBA00001947"/>
    </source>
</evidence>
<dbReference type="SMART" id="SM00042">
    <property type="entry name" value="CUB"/>
    <property type="match status" value="1"/>
</dbReference>
<keyword evidence="6" id="KW-0479">Metal-binding</keyword>
<protein>
    <recommendedName>
        <fullName evidence="15">FXNA-like protease</fullName>
    </recommendedName>
</protein>
<keyword evidence="14" id="KW-0325">Glycoprotein</keyword>
<evidence type="ECO:0000256" key="4">
    <source>
        <dbReference type="ARBA" id="ARBA00022670"/>
    </source>
</evidence>
<feature type="region of interest" description="Disordered" evidence="17">
    <location>
        <begin position="1227"/>
        <end position="1246"/>
    </location>
</feature>
<feature type="region of interest" description="Disordered" evidence="17">
    <location>
        <begin position="1004"/>
        <end position="1026"/>
    </location>
</feature>
<evidence type="ECO:0000313" key="20">
    <source>
        <dbReference type="EMBL" id="KPJ18003.1"/>
    </source>
</evidence>
<dbReference type="FunCoup" id="A0A0N1IPS9">
    <property type="interactions" value="828"/>
</dbReference>
<keyword evidence="13" id="KW-1015">Disulfide bond</keyword>
<evidence type="ECO:0000256" key="2">
    <source>
        <dbReference type="ARBA" id="ARBA00004477"/>
    </source>
</evidence>
<evidence type="ECO:0000256" key="11">
    <source>
        <dbReference type="ARBA" id="ARBA00023049"/>
    </source>
</evidence>
<evidence type="ECO:0000256" key="9">
    <source>
        <dbReference type="ARBA" id="ARBA00022833"/>
    </source>
</evidence>
<feature type="transmembrane region" description="Helical" evidence="18">
    <location>
        <begin position="662"/>
        <end position="684"/>
    </location>
</feature>
<keyword evidence="7" id="KW-0378">Hydrolase</keyword>
<dbReference type="InterPro" id="IPR035914">
    <property type="entry name" value="Sperma_CUB_dom_sf"/>
</dbReference>
<dbReference type="PANTHER" id="PTHR12147:SF22">
    <property type="entry name" value="ENDOPLASMIC RETICULUM METALLOPEPTIDASE 1"/>
    <property type="match status" value="1"/>
</dbReference>
<dbReference type="STRING" id="76193.A0A0N1IPS9"/>
<dbReference type="SUPFAM" id="SSF53187">
    <property type="entry name" value="Zn-dependent exopeptidases"/>
    <property type="match status" value="1"/>
</dbReference>
<reference evidence="20 21" key="1">
    <citation type="journal article" date="2015" name="Nat. Commun.">
        <title>Outbred genome sequencing and CRISPR/Cas9 gene editing in butterflies.</title>
        <authorList>
            <person name="Li X."/>
            <person name="Fan D."/>
            <person name="Zhang W."/>
            <person name="Liu G."/>
            <person name="Zhang L."/>
            <person name="Zhao L."/>
            <person name="Fang X."/>
            <person name="Chen L."/>
            <person name="Dong Y."/>
            <person name="Chen Y."/>
            <person name="Ding Y."/>
            <person name="Zhao R."/>
            <person name="Feng M."/>
            <person name="Zhu Y."/>
            <person name="Feng Y."/>
            <person name="Jiang X."/>
            <person name="Zhu D."/>
            <person name="Xiang H."/>
            <person name="Feng X."/>
            <person name="Li S."/>
            <person name="Wang J."/>
            <person name="Zhang G."/>
            <person name="Kronforst M.R."/>
            <person name="Wang W."/>
        </authorList>
    </citation>
    <scope>NUCLEOTIDE SEQUENCE [LARGE SCALE GENOMIC DNA]</scope>
    <source>
        <strain evidence="20">Ya'a_city_454_Pm</strain>
        <tissue evidence="20">Whole body</tissue>
    </source>
</reference>
<dbReference type="Gene3D" id="2.60.120.290">
    <property type="entry name" value="Spermadhesin, CUB domain"/>
    <property type="match status" value="1"/>
</dbReference>
<dbReference type="SUPFAM" id="SSF49854">
    <property type="entry name" value="Spermadhesin, CUB domain"/>
    <property type="match status" value="1"/>
</dbReference>
<keyword evidence="4" id="KW-0645">Protease</keyword>
<keyword evidence="16" id="KW-0175">Coiled coil</keyword>
<feature type="compositionally biased region" description="Basic and acidic residues" evidence="17">
    <location>
        <begin position="1227"/>
        <end position="1242"/>
    </location>
</feature>
<evidence type="ECO:0000256" key="6">
    <source>
        <dbReference type="ARBA" id="ARBA00022723"/>
    </source>
</evidence>
<feature type="domain" description="CUB" evidence="19">
    <location>
        <begin position="1307"/>
        <end position="1419"/>
    </location>
</feature>
<dbReference type="GO" id="GO:0008235">
    <property type="term" value="F:metalloexopeptidase activity"/>
    <property type="evidence" value="ECO:0007669"/>
    <property type="project" value="InterPro"/>
</dbReference>
<accession>A0A0N1IPS9</accession>
<dbReference type="InterPro" id="IPR053973">
    <property type="entry name" value="ERMP1-like_C"/>
</dbReference>
<comment type="similarity">
    <text evidence="3">Belongs to the peptidase M28 family.</text>
</comment>
<keyword evidence="12 18" id="KW-0472">Membrane</keyword>
<dbReference type="FunFam" id="3.40.630.10:FF:000008">
    <property type="entry name" value="Endoplasmic reticulum metallopeptidase 1"/>
    <property type="match status" value="1"/>
</dbReference>
<feature type="transmembrane region" description="Helical" evidence="18">
    <location>
        <begin position="498"/>
        <end position="519"/>
    </location>
</feature>
<keyword evidence="21" id="KW-1185">Reference proteome</keyword>
<evidence type="ECO:0000313" key="21">
    <source>
        <dbReference type="Proteomes" id="UP000053240"/>
    </source>
</evidence>
<feature type="transmembrane region" description="Helical" evidence="18">
    <location>
        <begin position="45"/>
        <end position="63"/>
    </location>
</feature>
<dbReference type="Proteomes" id="UP000053240">
    <property type="component" value="Unassembled WGS sequence"/>
</dbReference>
<feature type="transmembrane region" description="Helical" evidence="18">
    <location>
        <begin position="594"/>
        <end position="613"/>
    </location>
</feature>
<evidence type="ECO:0000256" key="17">
    <source>
        <dbReference type="SAM" id="MobiDB-lite"/>
    </source>
</evidence>
<feature type="coiled-coil region" evidence="16">
    <location>
        <begin position="1120"/>
        <end position="1163"/>
    </location>
</feature>
<feature type="transmembrane region" description="Helical" evidence="18">
    <location>
        <begin position="563"/>
        <end position="582"/>
    </location>
</feature>
<keyword evidence="11" id="KW-0482">Metalloprotease</keyword>
<dbReference type="GO" id="GO:0005789">
    <property type="term" value="C:endoplasmic reticulum membrane"/>
    <property type="evidence" value="ECO:0007669"/>
    <property type="project" value="UniProtKB-SubCell"/>
</dbReference>
<dbReference type="Pfam" id="PF04389">
    <property type="entry name" value="Peptidase_M28"/>
    <property type="match status" value="1"/>
</dbReference>
<evidence type="ECO:0000259" key="19">
    <source>
        <dbReference type="SMART" id="SM00042"/>
    </source>
</evidence>
<dbReference type="InterPro" id="IPR045175">
    <property type="entry name" value="M28_fam"/>
</dbReference>
<keyword evidence="5 18" id="KW-0812">Transmembrane</keyword>
<evidence type="ECO:0000256" key="8">
    <source>
        <dbReference type="ARBA" id="ARBA00022824"/>
    </source>
</evidence>
<evidence type="ECO:0000256" key="14">
    <source>
        <dbReference type="ARBA" id="ARBA00023180"/>
    </source>
</evidence>
<comment type="subcellular location">
    <subcellularLocation>
        <location evidence="2">Endoplasmic reticulum membrane</location>
        <topology evidence="2">Multi-pass membrane protein</topology>
    </subcellularLocation>
</comment>
<dbReference type="GO" id="GO:0006508">
    <property type="term" value="P:proteolysis"/>
    <property type="evidence" value="ECO:0007669"/>
    <property type="project" value="UniProtKB-KW"/>
</dbReference>
<feature type="transmembrane region" description="Helical" evidence="18">
    <location>
        <begin position="633"/>
        <end position="655"/>
    </location>
</feature>
<dbReference type="InterPro" id="IPR007484">
    <property type="entry name" value="Peptidase_M28"/>
</dbReference>
<name>A0A0N1IPS9_PAPMA</name>
<organism evidence="20 21">
    <name type="scientific">Papilio machaon</name>
    <name type="common">Old World swallowtail butterfly</name>
    <dbReference type="NCBI Taxonomy" id="76193"/>
    <lineage>
        <taxon>Eukaryota</taxon>
        <taxon>Metazoa</taxon>
        <taxon>Ecdysozoa</taxon>
        <taxon>Arthropoda</taxon>
        <taxon>Hexapoda</taxon>
        <taxon>Insecta</taxon>
        <taxon>Pterygota</taxon>
        <taxon>Neoptera</taxon>
        <taxon>Endopterygota</taxon>
        <taxon>Lepidoptera</taxon>
        <taxon>Glossata</taxon>
        <taxon>Ditrysia</taxon>
        <taxon>Papilionoidea</taxon>
        <taxon>Papilionidae</taxon>
        <taxon>Papilioninae</taxon>
        <taxon>Papilio</taxon>
    </lineage>
</organism>
<evidence type="ECO:0000256" key="3">
    <source>
        <dbReference type="ARBA" id="ARBA00010918"/>
    </source>
</evidence>
<dbReference type="EMBL" id="KQ460047">
    <property type="protein sequence ID" value="KPJ18003.1"/>
    <property type="molecule type" value="Genomic_DNA"/>
</dbReference>
<evidence type="ECO:0000256" key="5">
    <source>
        <dbReference type="ARBA" id="ARBA00022692"/>
    </source>
</evidence>
<dbReference type="InParanoid" id="A0A0N1IPS9"/>
<evidence type="ECO:0000256" key="12">
    <source>
        <dbReference type="ARBA" id="ARBA00023136"/>
    </source>
</evidence>
<evidence type="ECO:0000256" key="7">
    <source>
        <dbReference type="ARBA" id="ARBA00022801"/>
    </source>
</evidence>
<dbReference type="Pfam" id="PF22248">
    <property type="entry name" value="ERMP1_C"/>
    <property type="match status" value="1"/>
</dbReference>